<dbReference type="Proteomes" id="UP000035763">
    <property type="component" value="Unassembled WGS sequence"/>
</dbReference>
<dbReference type="InterPro" id="IPR036873">
    <property type="entry name" value="Rhodanese-like_dom_sf"/>
</dbReference>
<dbReference type="PANTHER" id="PTHR44086">
    <property type="entry name" value="THIOSULFATE SULFURTRANSFERASE RDL2, MITOCHONDRIAL-RELATED"/>
    <property type="match status" value="1"/>
</dbReference>
<sequence length="144" mass="15558">MTDREPGSPLRRSAKDLVDEAMTRIETIPVAEVADLLDDPGVLIVDIRDPRELERLGTIPGAFRAPRGMLEFWVDPASPYYKPALDDGRKLILYCGSAWRSALATAALNDMGRADVAHLEGGFTAWEKAGLPVEGGPVASTVPD</sequence>
<gene>
    <name evidence="2" type="ORF">BN11_1320007</name>
</gene>
<dbReference type="GO" id="GO:0004792">
    <property type="term" value="F:thiosulfate-cyanide sulfurtransferase activity"/>
    <property type="evidence" value="ECO:0007669"/>
    <property type="project" value="TreeGrafter"/>
</dbReference>
<organism evidence="2 3">
    <name type="scientific">Nostocoides australiense Ben110</name>
    <dbReference type="NCBI Taxonomy" id="1193182"/>
    <lineage>
        <taxon>Bacteria</taxon>
        <taxon>Bacillati</taxon>
        <taxon>Actinomycetota</taxon>
        <taxon>Actinomycetes</taxon>
        <taxon>Micrococcales</taxon>
        <taxon>Intrasporangiaceae</taxon>
        <taxon>Nostocoides</taxon>
    </lineage>
</organism>
<dbReference type="STRING" id="1193182.BN11_1320007"/>
<name>W6JU80_9MICO</name>
<evidence type="ECO:0000313" key="3">
    <source>
        <dbReference type="Proteomes" id="UP000035763"/>
    </source>
</evidence>
<dbReference type="SUPFAM" id="SSF52821">
    <property type="entry name" value="Rhodanese/Cell cycle control phosphatase"/>
    <property type="match status" value="1"/>
</dbReference>
<reference evidence="2 3" key="1">
    <citation type="journal article" date="2013" name="ISME J.">
        <title>A metabolic model for members of the genus Tetrasphaera involved in enhanced biological phosphorus removal.</title>
        <authorList>
            <person name="Kristiansen R."/>
            <person name="Nguyen H.T.T."/>
            <person name="Saunders A.M."/>
            <person name="Nielsen J.L."/>
            <person name="Wimmer R."/>
            <person name="Le V.Q."/>
            <person name="McIlroy S.J."/>
            <person name="Petrovski S."/>
            <person name="Seviour R.J."/>
            <person name="Calteau A."/>
            <person name="Nielsen K.L."/>
            <person name="Nielsen P.H."/>
        </authorList>
    </citation>
    <scope>NUCLEOTIDE SEQUENCE [LARGE SCALE GENOMIC DNA]</scope>
    <source>
        <strain evidence="2 3">Ben110</strain>
    </source>
</reference>
<evidence type="ECO:0000259" key="1">
    <source>
        <dbReference type="PROSITE" id="PS50206"/>
    </source>
</evidence>
<comment type="caution">
    <text evidence="2">The sequence shown here is derived from an EMBL/GenBank/DDBJ whole genome shotgun (WGS) entry which is preliminary data.</text>
</comment>
<dbReference type="Pfam" id="PF00581">
    <property type="entry name" value="Rhodanese"/>
    <property type="match status" value="1"/>
</dbReference>
<dbReference type="RefSeq" id="WP_048697145.1">
    <property type="nucleotide sequence ID" value="NZ_HG764815.1"/>
</dbReference>
<proteinExistence type="predicted"/>
<feature type="domain" description="Rhodanese" evidence="1">
    <location>
        <begin position="38"/>
        <end position="135"/>
    </location>
</feature>
<dbReference type="InterPro" id="IPR001763">
    <property type="entry name" value="Rhodanese-like_dom"/>
</dbReference>
<dbReference type="PANTHER" id="PTHR44086:SF13">
    <property type="entry name" value="THIOSULFATE SULFURTRANSFERASE PSPE"/>
    <property type="match status" value="1"/>
</dbReference>
<dbReference type="CDD" id="cd01447">
    <property type="entry name" value="Polysulfide_ST"/>
    <property type="match status" value="1"/>
</dbReference>
<evidence type="ECO:0000313" key="2">
    <source>
        <dbReference type="EMBL" id="CCH72081.1"/>
    </source>
</evidence>
<dbReference type="EMBL" id="CAJA01000038">
    <property type="protein sequence ID" value="CCH72081.1"/>
    <property type="molecule type" value="Genomic_DNA"/>
</dbReference>
<keyword evidence="3" id="KW-1185">Reference proteome</keyword>
<dbReference type="AlphaFoldDB" id="W6JU80"/>
<dbReference type="SMART" id="SM00450">
    <property type="entry name" value="RHOD"/>
    <property type="match status" value="1"/>
</dbReference>
<accession>W6JU80</accession>
<dbReference type="OrthoDB" id="9800872at2"/>
<protein>
    <submittedName>
        <fullName evidence="2">Rhodanese domain protein</fullName>
    </submittedName>
</protein>
<dbReference type="PROSITE" id="PS50206">
    <property type="entry name" value="RHODANESE_3"/>
    <property type="match status" value="1"/>
</dbReference>
<dbReference type="Gene3D" id="3.40.250.10">
    <property type="entry name" value="Rhodanese-like domain"/>
    <property type="match status" value="1"/>
</dbReference>